<dbReference type="PANTHER" id="PTHR45935:SF15">
    <property type="entry name" value="SCAN BOX DOMAIN-CONTAINING PROTEIN"/>
    <property type="match status" value="1"/>
</dbReference>
<reference evidence="3" key="2">
    <citation type="submission" date="2025-09" db="UniProtKB">
        <authorList>
            <consortium name="Ensembl"/>
        </authorList>
    </citation>
    <scope>IDENTIFICATION</scope>
</reference>
<accession>A0A8D2L1Z5</accession>
<dbReference type="Pfam" id="PF02023">
    <property type="entry name" value="SCAN"/>
    <property type="match status" value="1"/>
</dbReference>
<keyword evidence="4" id="KW-1185">Reference proteome</keyword>
<protein>
    <recommendedName>
        <fullName evidence="2">SCAN box domain-containing protein</fullName>
    </recommendedName>
</protein>
<dbReference type="CDD" id="cd07936">
    <property type="entry name" value="SCAN"/>
    <property type="match status" value="1"/>
</dbReference>
<evidence type="ECO:0000259" key="2">
    <source>
        <dbReference type="PROSITE" id="PS50804"/>
    </source>
</evidence>
<feature type="domain" description="SCAN box" evidence="2">
    <location>
        <begin position="57"/>
        <end position="135"/>
    </location>
</feature>
<dbReference type="FunFam" id="1.10.4020.10:FF:000005">
    <property type="entry name" value="Uncharacterized protein"/>
    <property type="match status" value="1"/>
</dbReference>
<dbReference type="InterPro" id="IPR038269">
    <property type="entry name" value="SCAN_sf"/>
</dbReference>
<proteinExistence type="predicted"/>
<dbReference type="PROSITE" id="PS50804">
    <property type="entry name" value="SCAN_BOX"/>
    <property type="match status" value="1"/>
</dbReference>
<reference evidence="3" key="1">
    <citation type="submission" date="2025-08" db="UniProtKB">
        <authorList>
            <consortium name="Ensembl"/>
        </authorList>
    </citation>
    <scope>IDENTIFICATION</scope>
</reference>
<evidence type="ECO:0000313" key="3">
    <source>
        <dbReference type="Ensembl" id="ENSVKKP00000015548.1"/>
    </source>
</evidence>
<evidence type="ECO:0000256" key="1">
    <source>
        <dbReference type="ARBA" id="ARBA00023242"/>
    </source>
</evidence>
<evidence type="ECO:0000313" key="4">
    <source>
        <dbReference type="Proteomes" id="UP000694545"/>
    </source>
</evidence>
<dbReference type="SUPFAM" id="SSF47353">
    <property type="entry name" value="Retrovirus capsid dimerization domain-like"/>
    <property type="match status" value="1"/>
</dbReference>
<dbReference type="InterPro" id="IPR050916">
    <property type="entry name" value="SCAN-C2H2_zinc_finger"/>
</dbReference>
<dbReference type="Proteomes" id="UP000694545">
    <property type="component" value="Unplaced"/>
</dbReference>
<keyword evidence="1" id="KW-0539">Nucleus</keyword>
<name>A0A8D2L1Z5_VARKO</name>
<sequence length="283" mass="31051">LFNSGILQKAKMDAQEMAGPEVVDGPCGVWTGSSGGFWETRMQESLGGGSARSNTEHQGFRELCYQEAEGPREVCSWLHHLCRQWLKPERHTKAQMLDLVLLEQFLTVLPSEMESWVRECGAETSSQAVALAEGFLLSQDEDMRRGKQVRDSHLERFLPGSGCPPGKVALTPTLQDAQVCSPAKEKSAGGLEGTSRRRCLAWLAAFFPDPFAQIIGGTTLGILCAVQVPVPERGIFAFGKGQRRATEKRKGLEHLLCEEQLQLGLFATGKKKMQASCSKLCLV</sequence>
<dbReference type="SMART" id="SM00431">
    <property type="entry name" value="SCAN"/>
    <property type="match status" value="1"/>
</dbReference>
<dbReference type="Ensembl" id="ENSVKKT00000015918.1">
    <property type="protein sequence ID" value="ENSVKKP00000015548.1"/>
    <property type="gene ID" value="ENSVKKG00000010634.1"/>
</dbReference>
<dbReference type="InterPro" id="IPR003309">
    <property type="entry name" value="SCAN_dom"/>
</dbReference>
<dbReference type="Gene3D" id="1.10.4020.10">
    <property type="entry name" value="DNA breaking-rejoining enzymes"/>
    <property type="match status" value="1"/>
</dbReference>
<organism evidence="3 4">
    <name type="scientific">Varanus komodoensis</name>
    <name type="common">Komodo dragon</name>
    <dbReference type="NCBI Taxonomy" id="61221"/>
    <lineage>
        <taxon>Eukaryota</taxon>
        <taxon>Metazoa</taxon>
        <taxon>Chordata</taxon>
        <taxon>Craniata</taxon>
        <taxon>Vertebrata</taxon>
        <taxon>Euteleostomi</taxon>
        <taxon>Lepidosauria</taxon>
        <taxon>Squamata</taxon>
        <taxon>Bifurcata</taxon>
        <taxon>Unidentata</taxon>
        <taxon>Episquamata</taxon>
        <taxon>Toxicofera</taxon>
        <taxon>Anguimorpha</taxon>
        <taxon>Paleoanguimorpha</taxon>
        <taxon>Varanoidea</taxon>
        <taxon>Varanidae</taxon>
        <taxon>Varanus</taxon>
    </lineage>
</organism>
<dbReference type="PANTHER" id="PTHR45935">
    <property type="entry name" value="PROTEIN ZBED8-RELATED"/>
    <property type="match status" value="1"/>
</dbReference>
<dbReference type="AlphaFoldDB" id="A0A8D2L1Z5"/>